<dbReference type="NCBIfam" id="TIGR01011">
    <property type="entry name" value="rpsB_bact"/>
    <property type="match status" value="1"/>
</dbReference>
<proteinExistence type="inferred from homology"/>
<dbReference type="PRINTS" id="PR00395">
    <property type="entry name" value="RIBOSOMALS2"/>
</dbReference>
<organism evidence="6">
    <name type="scientific">Monomorphina parapyrum</name>
    <dbReference type="NCBI Taxonomy" id="1664066"/>
    <lineage>
        <taxon>Eukaryota</taxon>
        <taxon>Discoba</taxon>
        <taxon>Euglenozoa</taxon>
        <taxon>Euglenida</taxon>
        <taxon>Spirocuta</taxon>
        <taxon>Euglenophyceae</taxon>
        <taxon>Euglenales</taxon>
        <taxon>Euglenaceae</taxon>
        <taxon>Monomorphina</taxon>
    </lineage>
</organism>
<evidence type="ECO:0000256" key="4">
    <source>
        <dbReference type="HAMAP-Rule" id="MF_00291"/>
    </source>
</evidence>
<dbReference type="SUPFAM" id="SSF52313">
    <property type="entry name" value="Ribosomal protein S2"/>
    <property type="match status" value="1"/>
</dbReference>
<dbReference type="Gene3D" id="1.10.287.610">
    <property type="entry name" value="Helix hairpin bin"/>
    <property type="match status" value="1"/>
</dbReference>
<keyword evidence="6" id="KW-0150">Chloroplast</keyword>
<evidence type="ECO:0000256" key="3">
    <source>
        <dbReference type="ARBA" id="ARBA00023274"/>
    </source>
</evidence>
<dbReference type="GO" id="GO:0003735">
    <property type="term" value="F:structural constituent of ribosome"/>
    <property type="evidence" value="ECO:0007669"/>
    <property type="project" value="InterPro"/>
</dbReference>
<dbReference type="InterPro" id="IPR001865">
    <property type="entry name" value="Ribosomal_uS2"/>
</dbReference>
<dbReference type="GeneID" id="24571389"/>
<protein>
    <recommendedName>
        <fullName evidence="4">Small ribosomal subunit protein uS2c</fullName>
    </recommendedName>
</protein>
<accession>A0A0G3VGD0</accession>
<dbReference type="Pfam" id="PF00318">
    <property type="entry name" value="Ribosomal_S2"/>
    <property type="match status" value="1"/>
</dbReference>
<evidence type="ECO:0000256" key="5">
    <source>
        <dbReference type="RuleBase" id="RU003631"/>
    </source>
</evidence>
<keyword evidence="3 4" id="KW-0687">Ribonucleoprotein</keyword>
<keyword evidence="2 4" id="KW-0689">Ribosomal protein</keyword>
<dbReference type="InterPro" id="IPR005706">
    <property type="entry name" value="Ribosomal_uS2_bac/mit/plastid"/>
</dbReference>
<evidence type="ECO:0000256" key="1">
    <source>
        <dbReference type="ARBA" id="ARBA00006242"/>
    </source>
</evidence>
<evidence type="ECO:0000313" key="6">
    <source>
        <dbReference type="EMBL" id="AKL78942.1"/>
    </source>
</evidence>
<dbReference type="Gene3D" id="3.40.50.10490">
    <property type="entry name" value="Glucose-6-phosphate isomerase like protein, domain 1"/>
    <property type="match status" value="1"/>
</dbReference>
<dbReference type="PROSITE" id="PS00963">
    <property type="entry name" value="RIBOSOMAL_S2_2"/>
    <property type="match status" value="1"/>
</dbReference>
<reference evidence="6" key="1">
    <citation type="journal article" date="2015" name="J. Eukaryot. Microbiol.">
        <title>Chloroplast Genome Evolution in the Euglenaceae.</title>
        <authorList>
            <person name="Bennett M.S."/>
            <person name="Triemer R.E."/>
        </authorList>
    </citation>
    <scope>NUCLEOTIDE SEQUENCE</scope>
    <source>
        <strain evidence="6">UTEX 2354</strain>
    </source>
</reference>
<dbReference type="EMBL" id="KP455987">
    <property type="protein sequence ID" value="AKL78942.1"/>
    <property type="molecule type" value="Genomic_DNA"/>
</dbReference>
<sequence length="220" mass="24768">MVSLEMMLGSSVHLGHQVQQWNPKMSPYIYGERNGVHIIDLLQTLVCLEKVSKFLSLASRKNKTFFVSTKRQFTSIIESCALNSNSYYVTQRWLGGMLTNWSTIKLCIDSLRSLIKQESDGSLLRMSKKESLILKKRKDRLEKYLSGIKDMPGIPDVVILVGQLRELNAVRECIKLGIPLITILDTNCDPTLTDFLVPANDDSVASVSLILNEFSKAISK</sequence>
<comment type="similarity">
    <text evidence="1 4 5">Belongs to the universal ribosomal protein uS2 family.</text>
</comment>
<dbReference type="PROSITE" id="PS00962">
    <property type="entry name" value="RIBOSOMAL_S2_1"/>
    <property type="match status" value="1"/>
</dbReference>
<gene>
    <name evidence="4 6" type="primary">rps2</name>
</gene>
<dbReference type="RefSeq" id="YP_009145469.1">
    <property type="nucleotide sequence ID" value="NC_027287.1"/>
</dbReference>
<dbReference type="GO" id="GO:0005763">
    <property type="term" value="C:mitochondrial small ribosomal subunit"/>
    <property type="evidence" value="ECO:0007669"/>
    <property type="project" value="TreeGrafter"/>
</dbReference>
<dbReference type="InterPro" id="IPR023591">
    <property type="entry name" value="Ribosomal_uS2_flav_dom_sf"/>
</dbReference>
<dbReference type="HAMAP" id="MF_00291_B">
    <property type="entry name" value="Ribosomal_uS2_B"/>
    <property type="match status" value="1"/>
</dbReference>
<dbReference type="GO" id="GO:0006412">
    <property type="term" value="P:translation"/>
    <property type="evidence" value="ECO:0007669"/>
    <property type="project" value="UniProtKB-UniRule"/>
</dbReference>
<dbReference type="AlphaFoldDB" id="A0A0G3VGD0"/>
<dbReference type="CDD" id="cd01425">
    <property type="entry name" value="RPS2"/>
    <property type="match status" value="1"/>
</dbReference>
<comment type="subcellular location">
    <subcellularLocation>
        <location evidence="4">Plastid</location>
        <location evidence="4">Chloroplast</location>
    </subcellularLocation>
</comment>
<dbReference type="PANTHER" id="PTHR12534:SF0">
    <property type="entry name" value="SMALL RIBOSOMAL SUBUNIT PROTEIN US2M"/>
    <property type="match status" value="1"/>
</dbReference>
<evidence type="ECO:0000256" key="2">
    <source>
        <dbReference type="ARBA" id="ARBA00022980"/>
    </source>
</evidence>
<keyword evidence="6" id="KW-0934">Plastid</keyword>
<geneLocation type="chloroplast" evidence="6"/>
<dbReference type="GO" id="GO:0009507">
    <property type="term" value="C:chloroplast"/>
    <property type="evidence" value="ECO:0007669"/>
    <property type="project" value="UniProtKB-SubCell"/>
</dbReference>
<dbReference type="PANTHER" id="PTHR12534">
    <property type="entry name" value="30S RIBOSOMAL PROTEIN S2 PROKARYOTIC AND ORGANELLAR"/>
    <property type="match status" value="1"/>
</dbReference>
<name>A0A0G3VGD0_9EUGL</name>
<dbReference type="InterPro" id="IPR018130">
    <property type="entry name" value="Ribosomal_uS2_CS"/>
</dbReference>